<protein>
    <submittedName>
        <fullName evidence="1">Uncharacterized protein</fullName>
    </submittedName>
</protein>
<dbReference type="VEuPathDB" id="FungiDB:H257_11041"/>
<organism evidence="1">
    <name type="scientific">Aphanomyces astaci</name>
    <name type="common">Crayfish plague agent</name>
    <dbReference type="NCBI Taxonomy" id="112090"/>
    <lineage>
        <taxon>Eukaryota</taxon>
        <taxon>Sar</taxon>
        <taxon>Stramenopiles</taxon>
        <taxon>Oomycota</taxon>
        <taxon>Saprolegniomycetes</taxon>
        <taxon>Saprolegniales</taxon>
        <taxon>Verrucalvaceae</taxon>
        <taxon>Aphanomyces</taxon>
    </lineage>
</organism>
<reference evidence="1" key="1">
    <citation type="submission" date="2013-12" db="EMBL/GenBank/DDBJ databases">
        <title>The Genome Sequence of Aphanomyces astaci APO3.</title>
        <authorList>
            <consortium name="The Broad Institute Genomics Platform"/>
            <person name="Russ C."/>
            <person name="Tyler B."/>
            <person name="van West P."/>
            <person name="Dieguez-Uribeondo J."/>
            <person name="Young S.K."/>
            <person name="Zeng Q."/>
            <person name="Gargeya S."/>
            <person name="Fitzgerald M."/>
            <person name="Abouelleil A."/>
            <person name="Alvarado L."/>
            <person name="Chapman S.B."/>
            <person name="Gainer-Dewar J."/>
            <person name="Goldberg J."/>
            <person name="Griggs A."/>
            <person name="Gujja S."/>
            <person name="Hansen M."/>
            <person name="Howarth C."/>
            <person name="Imamovic A."/>
            <person name="Ireland A."/>
            <person name="Larimer J."/>
            <person name="McCowan C."/>
            <person name="Murphy C."/>
            <person name="Pearson M."/>
            <person name="Poon T.W."/>
            <person name="Priest M."/>
            <person name="Roberts A."/>
            <person name="Saif S."/>
            <person name="Shea T."/>
            <person name="Sykes S."/>
            <person name="Wortman J."/>
            <person name="Nusbaum C."/>
            <person name="Birren B."/>
        </authorList>
    </citation>
    <scope>NUCLEOTIDE SEQUENCE [LARGE SCALE GENOMIC DNA]</scope>
    <source>
        <strain evidence="1">APO3</strain>
    </source>
</reference>
<dbReference type="AlphaFoldDB" id="W4G478"/>
<gene>
    <name evidence="1" type="ORF">H257_11041</name>
</gene>
<dbReference type="STRING" id="112090.W4G478"/>
<proteinExistence type="predicted"/>
<dbReference type="EMBL" id="KI913144">
    <property type="protein sequence ID" value="ETV74517.1"/>
    <property type="molecule type" value="Genomic_DNA"/>
</dbReference>
<dbReference type="RefSeq" id="XP_009836175.1">
    <property type="nucleotide sequence ID" value="XM_009837873.1"/>
</dbReference>
<evidence type="ECO:0000313" key="1">
    <source>
        <dbReference type="EMBL" id="ETV74517.1"/>
    </source>
</evidence>
<dbReference type="OrthoDB" id="58467at2759"/>
<accession>W4G478</accession>
<sequence>MWTSASDQSRFVHLECSAPLFQDSYKRNNKSSGNKHLRCFPHCCKAHNASGYCGSTLQVLTAVEHADMMLFAKFDLEQAADDIQVSSVVHVSEFEKSPYLRGRRLPDPSPGHVYEINSRRNSWHYGWVSSRFVKSTVKHHLKVYILVPVDTNGNMLCVDVLMSKSFFIESTRTGTKLQAKLLKLAATQAATPPTAPSSSKPIRTRPHLVLEDPATLDPPMNRMFPRKNPILDMQSSFLPPAPLRKDSSPLTIDIMPSYHVMPLPTQATSCSHSPTTIPSVPFPWVPPQSCSLFGHPPVIDQHVLGNDSFLDSLISGMQEEDGDEDLWTSPLTC</sequence>
<dbReference type="GeneID" id="20813037"/>
<name>W4G478_APHAT</name>